<sequence length="39" mass="4326">CRVRPRRCAAPERSIYGGTALEHTSRPTASADRISDRDP</sequence>
<gene>
    <name evidence="2" type="ORF">AVDCRST_MAG49-3221</name>
</gene>
<evidence type="ECO:0000313" key="2">
    <source>
        <dbReference type="EMBL" id="CAA9567117.1"/>
    </source>
</evidence>
<proteinExistence type="predicted"/>
<reference evidence="2" key="1">
    <citation type="submission" date="2020-02" db="EMBL/GenBank/DDBJ databases">
        <authorList>
            <person name="Meier V. D."/>
        </authorList>
    </citation>
    <scope>NUCLEOTIDE SEQUENCE</scope>
    <source>
        <strain evidence="2">AVDCRST_MAG49</strain>
    </source>
</reference>
<dbReference type="EMBL" id="CADCWG010000214">
    <property type="protein sequence ID" value="CAA9567117.1"/>
    <property type="molecule type" value="Genomic_DNA"/>
</dbReference>
<feature type="non-terminal residue" evidence="2">
    <location>
        <position position="39"/>
    </location>
</feature>
<protein>
    <submittedName>
        <fullName evidence="2">Uncharacterized protein</fullName>
    </submittedName>
</protein>
<name>A0A6J4V304_9BACT</name>
<organism evidence="2">
    <name type="scientific">uncultured Thermomicrobiales bacterium</name>
    <dbReference type="NCBI Taxonomy" id="1645740"/>
    <lineage>
        <taxon>Bacteria</taxon>
        <taxon>Pseudomonadati</taxon>
        <taxon>Thermomicrobiota</taxon>
        <taxon>Thermomicrobia</taxon>
        <taxon>Thermomicrobiales</taxon>
        <taxon>environmental samples</taxon>
    </lineage>
</organism>
<feature type="non-terminal residue" evidence="2">
    <location>
        <position position="1"/>
    </location>
</feature>
<evidence type="ECO:0000256" key="1">
    <source>
        <dbReference type="SAM" id="MobiDB-lite"/>
    </source>
</evidence>
<dbReference type="AlphaFoldDB" id="A0A6J4V304"/>
<feature type="region of interest" description="Disordered" evidence="1">
    <location>
        <begin position="14"/>
        <end position="39"/>
    </location>
</feature>
<accession>A0A6J4V304</accession>